<proteinExistence type="predicted"/>
<accession>A0A4Z2HJZ6</accession>
<feature type="region of interest" description="Disordered" evidence="1">
    <location>
        <begin position="1"/>
        <end position="44"/>
    </location>
</feature>
<comment type="caution">
    <text evidence="2">The sequence shown here is derived from an EMBL/GenBank/DDBJ whole genome shotgun (WGS) entry which is preliminary data.</text>
</comment>
<keyword evidence="3" id="KW-1185">Reference proteome</keyword>
<sequence>MAVVPAKLSLGGRGGRRGEKEEEGGEEEKRKTKRNGEKERGKRKLHPLFFCVLPVGGQVHSGDHQETIKDGPVMQGHTVESSRKGPINVRYVRRRKGE</sequence>
<reference evidence="2 3" key="1">
    <citation type="submission" date="2019-03" db="EMBL/GenBank/DDBJ databases">
        <title>First draft genome of Liparis tanakae, snailfish: a comprehensive survey of snailfish specific genes.</title>
        <authorList>
            <person name="Kim W."/>
            <person name="Song I."/>
            <person name="Jeong J.-H."/>
            <person name="Kim D."/>
            <person name="Kim S."/>
            <person name="Ryu S."/>
            <person name="Song J.Y."/>
            <person name="Lee S.K."/>
        </authorList>
    </citation>
    <scope>NUCLEOTIDE SEQUENCE [LARGE SCALE GENOMIC DNA]</scope>
    <source>
        <tissue evidence="2">Muscle</tissue>
    </source>
</reference>
<feature type="compositionally biased region" description="Basic and acidic residues" evidence="1">
    <location>
        <begin position="27"/>
        <end position="40"/>
    </location>
</feature>
<dbReference type="AlphaFoldDB" id="A0A4Z2HJZ6"/>
<organism evidence="2 3">
    <name type="scientific">Liparis tanakae</name>
    <name type="common">Tanaka's snailfish</name>
    <dbReference type="NCBI Taxonomy" id="230148"/>
    <lineage>
        <taxon>Eukaryota</taxon>
        <taxon>Metazoa</taxon>
        <taxon>Chordata</taxon>
        <taxon>Craniata</taxon>
        <taxon>Vertebrata</taxon>
        <taxon>Euteleostomi</taxon>
        <taxon>Actinopterygii</taxon>
        <taxon>Neopterygii</taxon>
        <taxon>Teleostei</taxon>
        <taxon>Neoteleostei</taxon>
        <taxon>Acanthomorphata</taxon>
        <taxon>Eupercaria</taxon>
        <taxon>Perciformes</taxon>
        <taxon>Cottioidei</taxon>
        <taxon>Cottales</taxon>
        <taxon>Liparidae</taxon>
        <taxon>Liparis</taxon>
    </lineage>
</organism>
<evidence type="ECO:0000313" key="3">
    <source>
        <dbReference type="Proteomes" id="UP000314294"/>
    </source>
</evidence>
<gene>
    <name evidence="2" type="ORF">EYF80_023585</name>
</gene>
<evidence type="ECO:0000313" key="2">
    <source>
        <dbReference type="EMBL" id="TNN66107.1"/>
    </source>
</evidence>
<name>A0A4Z2HJZ6_9TELE</name>
<dbReference type="Proteomes" id="UP000314294">
    <property type="component" value="Unassembled WGS sequence"/>
</dbReference>
<protein>
    <submittedName>
        <fullName evidence="2">Uncharacterized protein</fullName>
    </submittedName>
</protein>
<evidence type="ECO:0000256" key="1">
    <source>
        <dbReference type="SAM" id="MobiDB-lite"/>
    </source>
</evidence>
<dbReference type="EMBL" id="SRLO01000224">
    <property type="protein sequence ID" value="TNN66107.1"/>
    <property type="molecule type" value="Genomic_DNA"/>
</dbReference>